<evidence type="ECO:0000256" key="11">
    <source>
        <dbReference type="ARBA" id="ARBA00031871"/>
    </source>
</evidence>
<comment type="pathway">
    <text evidence="1">Cofactor biosynthesis; FAD biosynthesis; FAD from FMN: step 1/1.</text>
</comment>
<dbReference type="AlphaFoldDB" id="A0A5C3MD95"/>
<dbReference type="EC" id="2.7.7.2" evidence="2"/>
<evidence type="ECO:0000256" key="8">
    <source>
        <dbReference type="ARBA" id="ARBA00022827"/>
    </source>
</evidence>
<reference evidence="15 16" key="1">
    <citation type="journal article" date="2019" name="Nat. Ecol. Evol.">
        <title>Megaphylogeny resolves global patterns of mushroom evolution.</title>
        <authorList>
            <person name="Varga T."/>
            <person name="Krizsan K."/>
            <person name="Foldi C."/>
            <person name="Dima B."/>
            <person name="Sanchez-Garcia M."/>
            <person name="Sanchez-Ramirez S."/>
            <person name="Szollosi G.J."/>
            <person name="Szarkandi J.G."/>
            <person name="Papp V."/>
            <person name="Albert L."/>
            <person name="Andreopoulos W."/>
            <person name="Angelini C."/>
            <person name="Antonin V."/>
            <person name="Barry K.W."/>
            <person name="Bougher N.L."/>
            <person name="Buchanan P."/>
            <person name="Buyck B."/>
            <person name="Bense V."/>
            <person name="Catcheside P."/>
            <person name="Chovatia M."/>
            <person name="Cooper J."/>
            <person name="Damon W."/>
            <person name="Desjardin D."/>
            <person name="Finy P."/>
            <person name="Geml J."/>
            <person name="Haridas S."/>
            <person name="Hughes K."/>
            <person name="Justo A."/>
            <person name="Karasinski D."/>
            <person name="Kautmanova I."/>
            <person name="Kiss B."/>
            <person name="Kocsube S."/>
            <person name="Kotiranta H."/>
            <person name="LaButti K.M."/>
            <person name="Lechner B.E."/>
            <person name="Liimatainen K."/>
            <person name="Lipzen A."/>
            <person name="Lukacs Z."/>
            <person name="Mihaltcheva S."/>
            <person name="Morgado L.N."/>
            <person name="Niskanen T."/>
            <person name="Noordeloos M.E."/>
            <person name="Ohm R.A."/>
            <person name="Ortiz-Santana B."/>
            <person name="Ovrebo C."/>
            <person name="Racz N."/>
            <person name="Riley R."/>
            <person name="Savchenko A."/>
            <person name="Shiryaev A."/>
            <person name="Soop K."/>
            <person name="Spirin V."/>
            <person name="Szebenyi C."/>
            <person name="Tomsovsky M."/>
            <person name="Tulloss R.E."/>
            <person name="Uehling J."/>
            <person name="Grigoriev I.V."/>
            <person name="Vagvolgyi C."/>
            <person name="Papp T."/>
            <person name="Martin F.M."/>
            <person name="Miettinen O."/>
            <person name="Hibbett D.S."/>
            <person name="Nagy L.G."/>
        </authorList>
    </citation>
    <scope>NUCLEOTIDE SEQUENCE [LARGE SCALE GENOMIC DNA]</scope>
    <source>
        <strain evidence="15 16">CBS 166.37</strain>
    </source>
</reference>
<keyword evidence="7" id="KW-0547">Nucleotide-binding</keyword>
<dbReference type="GO" id="GO:0005524">
    <property type="term" value="F:ATP binding"/>
    <property type="evidence" value="ECO:0007669"/>
    <property type="project" value="UniProtKB-KW"/>
</dbReference>
<keyword evidence="8" id="KW-0274">FAD</keyword>
<keyword evidence="4" id="KW-0288">FMN</keyword>
<evidence type="ECO:0000313" key="16">
    <source>
        <dbReference type="Proteomes" id="UP000308652"/>
    </source>
</evidence>
<keyword evidence="6" id="KW-0548">Nucleotidyltransferase</keyword>
<evidence type="ECO:0000256" key="1">
    <source>
        <dbReference type="ARBA" id="ARBA00004726"/>
    </source>
</evidence>
<gene>
    <name evidence="15" type="ORF">BDQ12DRAFT_676104</name>
</gene>
<dbReference type="EMBL" id="ML213592">
    <property type="protein sequence ID" value="TFK42376.1"/>
    <property type="molecule type" value="Genomic_DNA"/>
</dbReference>
<evidence type="ECO:0000256" key="3">
    <source>
        <dbReference type="ARBA" id="ARBA00022630"/>
    </source>
</evidence>
<dbReference type="Pfam" id="PF01507">
    <property type="entry name" value="PAPS_reduct"/>
    <property type="match status" value="1"/>
</dbReference>
<comment type="catalytic activity">
    <reaction evidence="12">
        <text>FMN + ATP + H(+) = FAD + diphosphate</text>
        <dbReference type="Rhea" id="RHEA:17237"/>
        <dbReference type="ChEBI" id="CHEBI:15378"/>
        <dbReference type="ChEBI" id="CHEBI:30616"/>
        <dbReference type="ChEBI" id="CHEBI:33019"/>
        <dbReference type="ChEBI" id="CHEBI:57692"/>
        <dbReference type="ChEBI" id="CHEBI:58210"/>
        <dbReference type="EC" id="2.7.7.2"/>
    </reaction>
</comment>
<keyword evidence="16" id="KW-1185">Reference proteome</keyword>
<dbReference type="InterPro" id="IPR002500">
    <property type="entry name" value="PAPS_reduct_dom"/>
</dbReference>
<dbReference type="GO" id="GO:0003919">
    <property type="term" value="F:FMN adenylyltransferase activity"/>
    <property type="evidence" value="ECO:0007669"/>
    <property type="project" value="UniProtKB-EC"/>
</dbReference>
<keyword evidence="3" id="KW-0285">Flavoprotein</keyword>
<evidence type="ECO:0000256" key="6">
    <source>
        <dbReference type="ARBA" id="ARBA00022695"/>
    </source>
</evidence>
<protein>
    <recommendedName>
        <fullName evidence="2">FAD synthase</fullName>
        <ecNumber evidence="2">2.7.7.2</ecNumber>
    </recommendedName>
    <alternativeName>
        <fullName evidence="10">FAD pyrophosphorylase</fullName>
    </alternativeName>
    <alternativeName>
        <fullName evidence="11">FMN adenylyltransferase</fullName>
    </alternativeName>
</protein>
<organism evidence="15 16">
    <name type="scientific">Crucibulum laeve</name>
    <dbReference type="NCBI Taxonomy" id="68775"/>
    <lineage>
        <taxon>Eukaryota</taxon>
        <taxon>Fungi</taxon>
        <taxon>Dikarya</taxon>
        <taxon>Basidiomycota</taxon>
        <taxon>Agaricomycotina</taxon>
        <taxon>Agaricomycetes</taxon>
        <taxon>Agaricomycetidae</taxon>
        <taxon>Agaricales</taxon>
        <taxon>Agaricineae</taxon>
        <taxon>Nidulariaceae</taxon>
        <taxon>Crucibulum</taxon>
    </lineage>
</organism>
<evidence type="ECO:0000313" key="15">
    <source>
        <dbReference type="EMBL" id="TFK42376.1"/>
    </source>
</evidence>
<feature type="compositionally biased region" description="Polar residues" evidence="13">
    <location>
        <begin position="292"/>
        <end position="302"/>
    </location>
</feature>
<evidence type="ECO:0000259" key="14">
    <source>
        <dbReference type="Pfam" id="PF01507"/>
    </source>
</evidence>
<name>A0A5C3MD95_9AGAR</name>
<feature type="domain" description="Phosphoadenosine phosphosulphate reductase" evidence="14">
    <location>
        <begin position="44"/>
        <end position="232"/>
    </location>
</feature>
<keyword evidence="5" id="KW-0808">Transferase</keyword>
<evidence type="ECO:0000256" key="12">
    <source>
        <dbReference type="ARBA" id="ARBA00049494"/>
    </source>
</evidence>
<evidence type="ECO:0000256" key="5">
    <source>
        <dbReference type="ARBA" id="ARBA00022679"/>
    </source>
</evidence>
<dbReference type="Gene3D" id="3.40.50.620">
    <property type="entry name" value="HUPs"/>
    <property type="match status" value="1"/>
</dbReference>
<dbReference type="GO" id="GO:0006747">
    <property type="term" value="P:FAD biosynthetic process"/>
    <property type="evidence" value="ECO:0007669"/>
    <property type="project" value="TreeGrafter"/>
</dbReference>
<proteinExistence type="predicted"/>
<keyword evidence="9" id="KW-0067">ATP-binding</keyword>
<dbReference type="PANTHER" id="PTHR23293">
    <property type="entry name" value="FAD SYNTHETASE-RELATED FMN ADENYLYLTRANSFERASE"/>
    <property type="match status" value="1"/>
</dbReference>
<dbReference type="Proteomes" id="UP000308652">
    <property type="component" value="Unassembled WGS sequence"/>
</dbReference>
<feature type="region of interest" description="Disordered" evidence="13">
    <location>
        <begin position="292"/>
        <end position="324"/>
    </location>
</feature>
<dbReference type="PANTHER" id="PTHR23293:SF9">
    <property type="entry name" value="FAD SYNTHASE"/>
    <property type="match status" value="1"/>
</dbReference>
<dbReference type="STRING" id="68775.A0A5C3MD95"/>
<evidence type="ECO:0000256" key="2">
    <source>
        <dbReference type="ARBA" id="ARBA00012393"/>
    </source>
</evidence>
<evidence type="ECO:0000256" key="10">
    <source>
        <dbReference type="ARBA" id="ARBA00031145"/>
    </source>
</evidence>
<evidence type="ECO:0000256" key="9">
    <source>
        <dbReference type="ARBA" id="ARBA00022840"/>
    </source>
</evidence>
<dbReference type="OrthoDB" id="270728at2759"/>
<dbReference type="CDD" id="cd23948">
    <property type="entry name" value="FAD_synthase"/>
    <property type="match status" value="1"/>
</dbReference>
<evidence type="ECO:0000256" key="7">
    <source>
        <dbReference type="ARBA" id="ARBA00022741"/>
    </source>
</evidence>
<dbReference type="InterPro" id="IPR014729">
    <property type="entry name" value="Rossmann-like_a/b/a_fold"/>
</dbReference>
<accession>A0A5C3MD95</accession>
<feature type="compositionally biased region" description="Pro residues" evidence="13">
    <location>
        <begin position="303"/>
        <end position="312"/>
    </location>
</feature>
<sequence length="355" mass="38284">MDCRKIGQELYDLAQSNDPLAPIVKEALDVIDECLDTHGQEGTSISFNGGKDCTVLLHLYAGALARRLSPSEAMKPIPALYIPVPSPFPALEDFIEESAQTYNLDLYSCRPSASQVESVVTPAASTGADYLNRTKAVGKAKGGQGMLEALETYKEKFPHIGAILIGTRRTDPHGAKLSHRNMTDPGWPAFERVNPIINWSYGDVWAFLRKLDVPYCCLYDEGYTSLGSTYNTFPNPALLVTDTSSKEQSETPLSASSLISPSSVLTHVMATTHSTPPPPESDLVSPTTALSSFMSSTHTHPNGTPPETPRVPAPVSTGSSRSLTPRYRPAYELLDGNLERCGRGPSPAPKMATAC</sequence>
<dbReference type="SUPFAM" id="SSF52402">
    <property type="entry name" value="Adenine nucleotide alpha hydrolases-like"/>
    <property type="match status" value="1"/>
</dbReference>
<evidence type="ECO:0000256" key="4">
    <source>
        <dbReference type="ARBA" id="ARBA00022643"/>
    </source>
</evidence>
<evidence type="ECO:0000256" key="13">
    <source>
        <dbReference type="SAM" id="MobiDB-lite"/>
    </source>
</evidence>